<evidence type="ECO:0000256" key="2">
    <source>
        <dbReference type="ARBA" id="ARBA00005551"/>
    </source>
</evidence>
<dbReference type="GO" id="GO:0015297">
    <property type="term" value="F:antiporter activity"/>
    <property type="evidence" value="ECO:0007669"/>
    <property type="project" value="InterPro"/>
</dbReference>
<keyword evidence="4 7" id="KW-0812">Transmembrane</keyword>
<feature type="transmembrane region" description="Helical" evidence="7">
    <location>
        <begin position="91"/>
        <end position="109"/>
    </location>
</feature>
<feature type="transmembrane region" description="Helical" evidence="7">
    <location>
        <begin position="38"/>
        <end position="56"/>
    </location>
</feature>
<feature type="transmembrane region" description="Helical" evidence="7">
    <location>
        <begin position="175"/>
        <end position="195"/>
    </location>
</feature>
<keyword evidence="5 7" id="KW-1133">Transmembrane helix</keyword>
<dbReference type="EMBL" id="WGGD01000005">
    <property type="protein sequence ID" value="MUN29154.1"/>
    <property type="molecule type" value="Genomic_DNA"/>
</dbReference>
<evidence type="ECO:0000256" key="6">
    <source>
        <dbReference type="ARBA" id="ARBA00023136"/>
    </source>
</evidence>
<dbReference type="PANTHER" id="PTHR42751">
    <property type="entry name" value="SODIUM/HYDROGEN EXCHANGER FAMILY/TRKA DOMAIN PROTEIN"/>
    <property type="match status" value="1"/>
</dbReference>
<feature type="transmembrane region" description="Helical" evidence="7">
    <location>
        <begin position="115"/>
        <end position="138"/>
    </location>
</feature>
<feature type="transmembrane region" description="Helical" evidence="7">
    <location>
        <begin position="342"/>
        <end position="360"/>
    </location>
</feature>
<dbReference type="InterPro" id="IPR006153">
    <property type="entry name" value="Cation/H_exchanger_TM"/>
</dbReference>
<keyword evidence="3" id="KW-0813">Transport</keyword>
<evidence type="ECO:0000256" key="3">
    <source>
        <dbReference type="ARBA" id="ARBA00022448"/>
    </source>
</evidence>
<feature type="transmembrane region" description="Helical" evidence="7">
    <location>
        <begin position="62"/>
        <end position="79"/>
    </location>
</feature>
<dbReference type="GO" id="GO:0016020">
    <property type="term" value="C:membrane"/>
    <property type="evidence" value="ECO:0007669"/>
    <property type="project" value="UniProtKB-SubCell"/>
</dbReference>
<dbReference type="Gene3D" id="1.20.1530.20">
    <property type="match status" value="1"/>
</dbReference>
<feature type="transmembrane region" description="Helical" evidence="7">
    <location>
        <begin position="311"/>
        <end position="330"/>
    </location>
</feature>
<dbReference type="PANTHER" id="PTHR42751:SF3">
    <property type="entry name" value="SODIUM_GLUTAMATE SYMPORTER"/>
    <property type="match status" value="1"/>
</dbReference>
<comment type="subcellular location">
    <subcellularLocation>
        <location evidence="1">Membrane</location>
        <topology evidence="1">Multi-pass membrane protein</topology>
    </subcellularLocation>
</comment>
<feature type="transmembrane region" description="Helical" evidence="7">
    <location>
        <begin position="202"/>
        <end position="221"/>
    </location>
</feature>
<evidence type="ECO:0000313" key="9">
    <source>
        <dbReference type="EMBL" id="MUN29154.1"/>
    </source>
</evidence>
<feature type="transmembrane region" description="Helical" evidence="7">
    <location>
        <begin position="398"/>
        <end position="420"/>
    </location>
</feature>
<keyword evidence="10" id="KW-1185">Reference proteome</keyword>
<evidence type="ECO:0000256" key="4">
    <source>
        <dbReference type="ARBA" id="ARBA00022692"/>
    </source>
</evidence>
<protein>
    <recommendedName>
        <fullName evidence="8">Cation/H+ exchanger transmembrane domain-containing protein</fullName>
    </recommendedName>
</protein>
<evidence type="ECO:0000313" key="10">
    <source>
        <dbReference type="Proteomes" id="UP000470772"/>
    </source>
</evidence>
<evidence type="ECO:0000259" key="8">
    <source>
        <dbReference type="Pfam" id="PF00999"/>
    </source>
</evidence>
<comment type="similarity">
    <text evidence="2">Belongs to the monovalent cation:proton antiporter 2 (CPA2) transporter (TC 2.A.37) family.</text>
</comment>
<accession>A0A6A9QKL5</accession>
<evidence type="ECO:0000256" key="1">
    <source>
        <dbReference type="ARBA" id="ARBA00004141"/>
    </source>
</evidence>
<feature type="transmembrane region" description="Helical" evidence="7">
    <location>
        <begin position="256"/>
        <end position="273"/>
    </location>
</feature>
<dbReference type="Pfam" id="PF00999">
    <property type="entry name" value="Na_H_Exchanger"/>
    <property type="match status" value="1"/>
</dbReference>
<evidence type="ECO:0000256" key="5">
    <source>
        <dbReference type="ARBA" id="ARBA00022989"/>
    </source>
</evidence>
<feature type="transmembrane region" description="Helical" evidence="7">
    <location>
        <begin position="432"/>
        <end position="455"/>
    </location>
</feature>
<reference evidence="9 10" key="1">
    <citation type="submission" date="2019-10" db="EMBL/GenBank/DDBJ databases">
        <title>Sequencing and Assembly of Multiple Reported Metal-Biooxidizing Members of the Extremely Thermoacidophilic Archaeal Family Sulfolobaceae.</title>
        <authorList>
            <person name="Counts J.A."/>
            <person name="Kelly R.M."/>
        </authorList>
    </citation>
    <scope>NUCLEOTIDE SEQUENCE [LARGE SCALE GENOMIC DNA]</scope>
    <source>
        <strain evidence="9 10">DSM 6482</strain>
    </source>
</reference>
<dbReference type="Proteomes" id="UP000470772">
    <property type="component" value="Unassembled WGS sequence"/>
</dbReference>
<sequence length="531" mass="59665">MLLLFHLYVENSTAGLTLVLFIASILGLLLNRMKLSPVLAYLLAGFLGKYLGFSYPTDLFDFLTLLATGLVSFEIGASLDVKNLQSIGRRVTLTVIIETSIVMATVFIISRLLDISLIQTVMIGIIGIDSSTSIVYKLSEKRIDPKDRSFMLAVSSLEDVMVFVLFASLLGQSVIYTLFFSMASLLIGIGLSRYFIRYNVSLGSEAIILSAISSIFLFNLISGLVGIPSSLGSFILGLSVASAVRNAEKVVDSLKGIRDFSLIFFFIIAGTFFQFSWDALPFLIVLMVIKYLAFSFGAWLTGDQFLKAFRLGLYMISLSEFGLILSLNAIQLGYSVPLAYDVSTLIITGSSTISSILLLFEKRILKWIYKISQIQFISQLDYIIASISKKEVKIKYPYFLLILTKFSFYSIALLFSSYVIGTFLELFLPNYLTILARAVLFLFTWISITLLWLFVVRRLTQNIESSLRDMVRWTLYVLSTLLSIDWMVSGVDVYSLPIPGTYLLLFFLVFIAIFSIIFRKRVEGLIENRIR</sequence>
<proteinExistence type="inferred from homology"/>
<feature type="transmembrane region" description="Helical" evidence="7">
    <location>
        <begin position="12"/>
        <end position="31"/>
    </location>
</feature>
<keyword evidence="6 7" id="KW-0472">Membrane</keyword>
<dbReference type="AlphaFoldDB" id="A0A6A9QKL5"/>
<gene>
    <name evidence="9" type="ORF">GC250_06855</name>
</gene>
<feature type="domain" description="Cation/H+ exchanger transmembrane" evidence="8">
    <location>
        <begin position="21"/>
        <end position="352"/>
    </location>
</feature>
<dbReference type="InterPro" id="IPR038770">
    <property type="entry name" value="Na+/solute_symporter_sf"/>
</dbReference>
<evidence type="ECO:0000256" key="7">
    <source>
        <dbReference type="SAM" id="Phobius"/>
    </source>
</evidence>
<comment type="caution">
    <text evidence="9">The sequence shown here is derived from an EMBL/GenBank/DDBJ whole genome shotgun (WGS) entry which is preliminary data.</text>
</comment>
<organism evidence="9 10">
    <name type="scientific">Sulfuracidifex metallicus DSM 6482 = JCM 9184</name>
    <dbReference type="NCBI Taxonomy" id="523847"/>
    <lineage>
        <taxon>Archaea</taxon>
        <taxon>Thermoproteota</taxon>
        <taxon>Thermoprotei</taxon>
        <taxon>Sulfolobales</taxon>
        <taxon>Sulfolobaceae</taxon>
        <taxon>Sulfuracidifex</taxon>
    </lineage>
</organism>
<dbReference type="GO" id="GO:1902600">
    <property type="term" value="P:proton transmembrane transport"/>
    <property type="evidence" value="ECO:0007669"/>
    <property type="project" value="InterPro"/>
</dbReference>
<feature type="transmembrane region" description="Helical" evidence="7">
    <location>
        <begin position="279"/>
        <end position="299"/>
    </location>
</feature>
<feature type="transmembrane region" description="Helical" evidence="7">
    <location>
        <begin position="475"/>
        <end position="494"/>
    </location>
</feature>
<name>A0A6A9QKL5_SULME</name>
<feature type="transmembrane region" description="Helical" evidence="7">
    <location>
        <begin position="500"/>
        <end position="518"/>
    </location>
</feature>